<evidence type="ECO:0000256" key="9">
    <source>
        <dbReference type="ARBA" id="ARBA00023136"/>
    </source>
</evidence>
<dbReference type="InterPro" id="IPR001873">
    <property type="entry name" value="ENaC"/>
</dbReference>
<organism evidence="14 15">
    <name type="scientific">Polypedilum vanderplanki</name>
    <name type="common">Sleeping chironomid midge</name>
    <dbReference type="NCBI Taxonomy" id="319348"/>
    <lineage>
        <taxon>Eukaryota</taxon>
        <taxon>Metazoa</taxon>
        <taxon>Ecdysozoa</taxon>
        <taxon>Arthropoda</taxon>
        <taxon>Hexapoda</taxon>
        <taxon>Insecta</taxon>
        <taxon>Pterygota</taxon>
        <taxon>Neoptera</taxon>
        <taxon>Endopterygota</taxon>
        <taxon>Diptera</taxon>
        <taxon>Nematocera</taxon>
        <taxon>Chironomoidea</taxon>
        <taxon>Chironomidae</taxon>
        <taxon>Chironominae</taxon>
        <taxon>Polypedilum</taxon>
        <taxon>Polypedilum</taxon>
    </lineage>
</organism>
<feature type="transmembrane region" description="Helical" evidence="13">
    <location>
        <begin position="937"/>
        <end position="963"/>
    </location>
</feature>
<evidence type="ECO:0000313" key="15">
    <source>
        <dbReference type="Proteomes" id="UP001107558"/>
    </source>
</evidence>
<dbReference type="AlphaFoldDB" id="A0A9J6BCP7"/>
<dbReference type="Pfam" id="PF00858">
    <property type="entry name" value="ASC"/>
    <property type="match status" value="2"/>
</dbReference>
<keyword evidence="6 13" id="KW-1133">Transmembrane helix</keyword>
<evidence type="ECO:0000256" key="3">
    <source>
        <dbReference type="ARBA" id="ARBA00022448"/>
    </source>
</evidence>
<evidence type="ECO:0000313" key="14">
    <source>
        <dbReference type="EMBL" id="KAG5667482.1"/>
    </source>
</evidence>
<evidence type="ECO:0000256" key="5">
    <source>
        <dbReference type="ARBA" id="ARBA00022692"/>
    </source>
</evidence>
<evidence type="ECO:0000256" key="1">
    <source>
        <dbReference type="ARBA" id="ARBA00004141"/>
    </source>
</evidence>
<feature type="transmembrane region" description="Helical" evidence="13">
    <location>
        <begin position="570"/>
        <end position="587"/>
    </location>
</feature>
<gene>
    <name evidence="14" type="ORF">PVAND_015462</name>
</gene>
<evidence type="ECO:0000256" key="2">
    <source>
        <dbReference type="ARBA" id="ARBA00007193"/>
    </source>
</evidence>
<evidence type="ECO:0000256" key="12">
    <source>
        <dbReference type="RuleBase" id="RU000679"/>
    </source>
</evidence>
<keyword evidence="10 12" id="KW-0739">Sodium transport</keyword>
<comment type="subcellular location">
    <subcellularLocation>
        <location evidence="1">Membrane</location>
        <topology evidence="1">Multi-pass membrane protein</topology>
    </subcellularLocation>
</comment>
<sequence length="978" mass="116585">MKVEIEKYFESSTIHGFKYLSKKFHWIERIFWVLSLLASITITILLIYKLIIKIQNVPIVISITDNAMSIADIDFPGVTICYSFKPTFEYNKSHEYFYDHFANKIKNVDKRDKFQIYYVDILNAFENNEIKFDKLDMEMLEHLQVVDLITDRGVFATKNLSISTENIFKIIKEFQRYYEKSIYFHDWTDFTYVSESVMKHKLCITYNIPPHETVFNLKSVSDDFCYEYAKEKKNSTVIIPKRAESFSQKLLINSLYVGSNKGEISNSFEGQSISLHDPYEFPSIFLQPFQYNFNIRTTIQPQFITIDESLYNTDVSERNCFHPDERQLKIFKVYTKNNCLVECLTEFMIQKCDCVEFFMIRNFTTRICSASEKKCFDKAKREFENHLNYCNCLDPCTYVKYIGEFKRKELDEIIFINKKAQQKIYVTILNYKSMQITEIKRKLQFNEIDFLSFVGGLLGLFAGFSALSFIEILYWMSLKFLILFRRQKTAIIHPMTVSQVMEIRVENRWKYLENSSIHGFSYLYSKKFFEMIIWSIFTSIALSLCFAIILNFQYEYSNSFTVGPDDAMTFRGLIPFPAVTLIPSYFVDEKLFYKYTRDEYTDQELKSIFKNQESKIIHSKKLAKMIVCFYRGAFTVSRKDFKVTEYYYKILNEIAPDEWFKQQYAIWNDKFQVNFSRNFIYNKGIIYTFNMMDSKNLLNYKSVHDDFIYKNNISMLRQRSMPKISNYSIKVSTKYNAKFQLRIKEQKFNDSNLKPCRYKSIVIHKPETLLRITTDYDEIKINHSMNIEITPKIIQTDKSLRKIDPFVRDCYFKNEKKLKYFKIYTEQFCKMECFVTFLKKKNDCREVYTIYENNDSRPFCLSVSSKFLKDDLENNENFSFKQKCSCLPTCDSTEYHVNIYPSDDDADDNETFIINVKMYTENMILFRRYQQFSFFDAVSYVGGLLGLFAGISVLSIVEIFYFITLRLFDDILRLLKRT</sequence>
<keyword evidence="15" id="KW-1185">Reference proteome</keyword>
<accession>A0A9J6BCP7</accession>
<feature type="transmembrane region" description="Helical" evidence="13">
    <location>
        <begin position="450"/>
        <end position="476"/>
    </location>
</feature>
<dbReference type="Proteomes" id="UP001107558">
    <property type="component" value="Chromosome 4"/>
</dbReference>
<dbReference type="PANTHER" id="PTHR11690:SF300">
    <property type="entry name" value="PICKPOCKET PROTEIN 19"/>
    <property type="match status" value="1"/>
</dbReference>
<keyword evidence="11 12" id="KW-0407">Ion channel</keyword>
<evidence type="ECO:0000256" key="7">
    <source>
        <dbReference type="ARBA" id="ARBA00023053"/>
    </source>
</evidence>
<evidence type="ECO:0000256" key="6">
    <source>
        <dbReference type="ARBA" id="ARBA00022989"/>
    </source>
</evidence>
<dbReference type="EMBL" id="JADBJN010000004">
    <property type="protein sequence ID" value="KAG5667482.1"/>
    <property type="molecule type" value="Genomic_DNA"/>
</dbReference>
<keyword evidence="9 13" id="KW-0472">Membrane</keyword>
<keyword evidence="4 12" id="KW-0894">Sodium channel</keyword>
<reference evidence="14" key="1">
    <citation type="submission" date="2021-03" db="EMBL/GenBank/DDBJ databases">
        <title>Chromosome level genome of the anhydrobiotic midge Polypedilum vanderplanki.</title>
        <authorList>
            <person name="Yoshida Y."/>
            <person name="Kikawada T."/>
            <person name="Gusev O."/>
        </authorList>
    </citation>
    <scope>NUCLEOTIDE SEQUENCE</scope>
    <source>
        <strain evidence="14">NIAS01</strain>
        <tissue evidence="14">Whole body or cell culture</tissue>
    </source>
</reference>
<dbReference type="Gene3D" id="1.10.287.820">
    <property type="entry name" value="Acid-sensing ion channel domain"/>
    <property type="match status" value="2"/>
</dbReference>
<evidence type="ECO:0000256" key="8">
    <source>
        <dbReference type="ARBA" id="ARBA00023065"/>
    </source>
</evidence>
<dbReference type="GO" id="GO:0005886">
    <property type="term" value="C:plasma membrane"/>
    <property type="evidence" value="ECO:0007669"/>
    <property type="project" value="TreeGrafter"/>
</dbReference>
<dbReference type="OrthoDB" id="6502088at2759"/>
<evidence type="ECO:0000256" key="4">
    <source>
        <dbReference type="ARBA" id="ARBA00022461"/>
    </source>
</evidence>
<evidence type="ECO:0000256" key="10">
    <source>
        <dbReference type="ARBA" id="ARBA00023201"/>
    </source>
</evidence>
<comment type="similarity">
    <text evidence="2 12">Belongs to the amiloride-sensitive sodium channel (TC 1.A.6) family.</text>
</comment>
<feature type="transmembrane region" description="Helical" evidence="13">
    <location>
        <begin position="531"/>
        <end position="550"/>
    </location>
</feature>
<protein>
    <submittedName>
        <fullName evidence="14">Uncharacterized protein</fullName>
    </submittedName>
</protein>
<name>A0A9J6BCP7_POLVA</name>
<dbReference type="PANTHER" id="PTHR11690">
    <property type="entry name" value="AMILORIDE-SENSITIVE SODIUM CHANNEL-RELATED"/>
    <property type="match status" value="1"/>
</dbReference>
<evidence type="ECO:0000256" key="13">
    <source>
        <dbReference type="SAM" id="Phobius"/>
    </source>
</evidence>
<comment type="caution">
    <text evidence="14">The sequence shown here is derived from an EMBL/GenBank/DDBJ whole genome shotgun (WGS) entry which is preliminary data.</text>
</comment>
<evidence type="ECO:0000256" key="11">
    <source>
        <dbReference type="ARBA" id="ARBA00023303"/>
    </source>
</evidence>
<keyword evidence="5 12" id="KW-0812">Transmembrane</keyword>
<keyword evidence="7" id="KW-0915">Sodium</keyword>
<feature type="transmembrane region" description="Helical" evidence="13">
    <location>
        <begin position="30"/>
        <end position="51"/>
    </location>
</feature>
<dbReference type="Gene3D" id="1.10.287.770">
    <property type="entry name" value="YojJ-like"/>
    <property type="match status" value="2"/>
</dbReference>
<keyword evidence="8 12" id="KW-0406">Ion transport</keyword>
<proteinExistence type="inferred from homology"/>
<dbReference type="GO" id="GO:0015280">
    <property type="term" value="F:ligand-gated sodium channel activity"/>
    <property type="evidence" value="ECO:0007669"/>
    <property type="project" value="TreeGrafter"/>
</dbReference>
<keyword evidence="3 12" id="KW-0813">Transport</keyword>